<accession>A0ABW2A532</accession>
<dbReference type="EMBL" id="JBHSWE010000001">
    <property type="protein sequence ID" value="MFC6672444.1"/>
    <property type="molecule type" value="Genomic_DNA"/>
</dbReference>
<evidence type="ECO:0008006" key="3">
    <source>
        <dbReference type="Google" id="ProtNLM"/>
    </source>
</evidence>
<evidence type="ECO:0000313" key="1">
    <source>
        <dbReference type="EMBL" id="MFC6672444.1"/>
    </source>
</evidence>
<sequence length="148" mass="16027">MTEVKIFMEYYNNFVPFEITGIDNIALISDDPIPITLSIDIKPGSDPNCVNTNDRGVIPVAILGSDTFDVNSVDVRSLVFAGLAVREKVNETPQCGMEDVNGDGFIDLVCQYADDTAYWAPNVEVATLTGLLLDGTEFDGTDSICIVP</sequence>
<name>A0ABW2A532_9GAMM</name>
<organism evidence="1 2">
    <name type="scientific">Marinobacterium aestuariivivens</name>
    <dbReference type="NCBI Taxonomy" id="1698799"/>
    <lineage>
        <taxon>Bacteria</taxon>
        <taxon>Pseudomonadati</taxon>
        <taxon>Pseudomonadota</taxon>
        <taxon>Gammaproteobacteria</taxon>
        <taxon>Oceanospirillales</taxon>
        <taxon>Oceanospirillaceae</taxon>
        <taxon>Marinobacterium</taxon>
    </lineage>
</organism>
<keyword evidence="2" id="KW-1185">Reference proteome</keyword>
<comment type="caution">
    <text evidence="1">The sequence shown here is derived from an EMBL/GenBank/DDBJ whole genome shotgun (WGS) entry which is preliminary data.</text>
</comment>
<protein>
    <recommendedName>
        <fullName evidence="3">VCBS repeat-containing protein</fullName>
    </recommendedName>
</protein>
<proteinExistence type="predicted"/>
<reference evidence="2" key="1">
    <citation type="journal article" date="2019" name="Int. J. Syst. Evol. Microbiol.">
        <title>The Global Catalogue of Microorganisms (GCM) 10K type strain sequencing project: providing services to taxonomists for standard genome sequencing and annotation.</title>
        <authorList>
            <consortium name="The Broad Institute Genomics Platform"/>
            <consortium name="The Broad Institute Genome Sequencing Center for Infectious Disease"/>
            <person name="Wu L."/>
            <person name="Ma J."/>
        </authorList>
    </citation>
    <scope>NUCLEOTIDE SEQUENCE [LARGE SCALE GENOMIC DNA]</scope>
    <source>
        <strain evidence="2">NBRC 111756</strain>
    </source>
</reference>
<gene>
    <name evidence="1" type="ORF">ACFQDL_22030</name>
</gene>
<evidence type="ECO:0000313" key="2">
    <source>
        <dbReference type="Proteomes" id="UP001596422"/>
    </source>
</evidence>
<dbReference type="Proteomes" id="UP001596422">
    <property type="component" value="Unassembled WGS sequence"/>
</dbReference>